<dbReference type="OrthoDB" id="2082416at2"/>
<accession>A0A502CJK8</accession>
<comment type="caution">
    <text evidence="2">The sequence shown here is derived from an EMBL/GenBank/DDBJ whole genome shotgun (WGS) entry which is preliminary data.</text>
</comment>
<keyword evidence="3" id="KW-1185">Reference proteome</keyword>
<reference evidence="2 3" key="1">
    <citation type="journal article" date="2019" name="Environ. Microbiol.">
        <title>Species interactions and distinct microbial communities in high Arctic permafrost affected cryosols are associated with the CH4 and CO2 gas fluxes.</title>
        <authorList>
            <person name="Altshuler I."/>
            <person name="Hamel J."/>
            <person name="Turney S."/>
            <person name="Magnuson E."/>
            <person name="Levesque R."/>
            <person name="Greer C."/>
            <person name="Whyte L.G."/>
        </authorList>
    </citation>
    <scope>NUCLEOTIDE SEQUENCE [LARGE SCALE GENOMIC DNA]</scope>
    <source>
        <strain evidence="2 3">S9.3A</strain>
    </source>
</reference>
<sequence>MTDKVFDAFKAFDKKLKLDPAVTQQARDVAADLEQCLRDAGLLQSRLLQGSFGRKTMRPPLKDVDMVVVLPDRLAEHRTEPGMSQWAMDEFRKAIVAANILPGVAFDVDEEHAHALQLTIPGLDFTVDLVPAFETESPDDGWLYIADREKDQWTKLSDVRLLRDKVAARNQDCGGVWVNQVRQAKHSLDRDAEVKGLVCGLLVESIAYEAVTKKMAPQQAMVAIFTVAVDKLSGWYAGLAQDDLTGKWSGAERAQVLRFFAENRHKAVEAVRLENAGDPVAAVHAWRDVFGDLFPQTDVSFAERLKTIGQVGGAVTADGLLTTAAGNARPARPWRAVAVDEVSTLPTTSLASTRSKVEASAPSMDDLLADPARVAKDVASGAVVWGAANVVGRPLSNGLAVKLELDLLPLPEAAAEGYPAERVRVVVTRERKVMVYPVSGRGRTWRHRNDFDPRMLCLQYPGDDPALLWLWDDGLEDLLTRVRLHVLSEEAFRREGQWPGEELPHGNPQNGVVWPVANQAMRDALKKWSR</sequence>
<keyword evidence="2" id="KW-0808">Transferase</keyword>
<protein>
    <submittedName>
        <fullName evidence="2">Nucleotidyltransferase</fullName>
    </submittedName>
</protein>
<keyword evidence="1" id="KW-0051">Antiviral defense</keyword>
<dbReference type="EMBL" id="RCZM01000008">
    <property type="protein sequence ID" value="TPG12912.1"/>
    <property type="molecule type" value="Genomic_DNA"/>
</dbReference>
<dbReference type="AlphaFoldDB" id="A0A502CJK8"/>
<gene>
    <name evidence="2" type="ORF">EAH86_19415</name>
</gene>
<organism evidence="2 3">
    <name type="scientific">Pedococcus bigeumensis</name>
    <dbReference type="NCBI Taxonomy" id="433644"/>
    <lineage>
        <taxon>Bacteria</taxon>
        <taxon>Bacillati</taxon>
        <taxon>Actinomycetota</taxon>
        <taxon>Actinomycetes</taxon>
        <taxon>Micrococcales</taxon>
        <taxon>Intrasporangiaceae</taxon>
        <taxon>Pedococcus</taxon>
    </lineage>
</organism>
<dbReference type="Gene3D" id="3.30.460.10">
    <property type="entry name" value="Beta Polymerase, domain 2"/>
    <property type="match status" value="1"/>
</dbReference>
<dbReference type="RefSeq" id="WP_140743821.1">
    <property type="nucleotide sequence ID" value="NZ_RCZM01000008.1"/>
</dbReference>
<evidence type="ECO:0000313" key="3">
    <source>
        <dbReference type="Proteomes" id="UP000317722"/>
    </source>
</evidence>
<evidence type="ECO:0000256" key="1">
    <source>
        <dbReference type="ARBA" id="ARBA00023118"/>
    </source>
</evidence>
<dbReference type="Proteomes" id="UP000317722">
    <property type="component" value="Unassembled WGS sequence"/>
</dbReference>
<proteinExistence type="predicted"/>
<dbReference type="InterPro" id="IPR006116">
    <property type="entry name" value="NT_2-5OAS_ClassI-CCAase"/>
</dbReference>
<dbReference type="CDD" id="cd05400">
    <property type="entry name" value="NT_2-5OAS_ClassI-CCAase"/>
    <property type="match status" value="1"/>
</dbReference>
<dbReference type="InterPro" id="IPR043519">
    <property type="entry name" value="NT_sf"/>
</dbReference>
<evidence type="ECO:0000313" key="2">
    <source>
        <dbReference type="EMBL" id="TPG12912.1"/>
    </source>
</evidence>
<name>A0A502CJK8_9MICO</name>
<dbReference type="GO" id="GO:0016779">
    <property type="term" value="F:nucleotidyltransferase activity"/>
    <property type="evidence" value="ECO:0007669"/>
    <property type="project" value="InterPro"/>
</dbReference>
<dbReference type="SUPFAM" id="SSF81301">
    <property type="entry name" value="Nucleotidyltransferase"/>
    <property type="match status" value="1"/>
</dbReference>
<dbReference type="GO" id="GO:0051607">
    <property type="term" value="P:defense response to virus"/>
    <property type="evidence" value="ECO:0007669"/>
    <property type="project" value="UniProtKB-KW"/>
</dbReference>